<comment type="caution">
    <text evidence="2">The sequence shown here is derived from an EMBL/GenBank/DDBJ whole genome shotgun (WGS) entry which is preliminary data.</text>
</comment>
<dbReference type="Proteomes" id="UP001066276">
    <property type="component" value="Chromosome 7"/>
</dbReference>
<gene>
    <name evidence="2" type="ORF">NDU88_001013</name>
</gene>
<feature type="compositionally biased region" description="Low complexity" evidence="1">
    <location>
        <begin position="37"/>
        <end position="47"/>
    </location>
</feature>
<evidence type="ECO:0000313" key="3">
    <source>
        <dbReference type="Proteomes" id="UP001066276"/>
    </source>
</evidence>
<dbReference type="EMBL" id="JANPWB010000011">
    <property type="protein sequence ID" value="KAJ1122527.1"/>
    <property type="molecule type" value="Genomic_DNA"/>
</dbReference>
<keyword evidence="3" id="KW-1185">Reference proteome</keyword>
<accession>A0AAV7P5F0</accession>
<dbReference type="AlphaFoldDB" id="A0AAV7P5F0"/>
<name>A0AAV7P5F0_PLEWA</name>
<organism evidence="2 3">
    <name type="scientific">Pleurodeles waltl</name>
    <name type="common">Iberian ribbed newt</name>
    <dbReference type="NCBI Taxonomy" id="8319"/>
    <lineage>
        <taxon>Eukaryota</taxon>
        <taxon>Metazoa</taxon>
        <taxon>Chordata</taxon>
        <taxon>Craniata</taxon>
        <taxon>Vertebrata</taxon>
        <taxon>Euteleostomi</taxon>
        <taxon>Amphibia</taxon>
        <taxon>Batrachia</taxon>
        <taxon>Caudata</taxon>
        <taxon>Salamandroidea</taxon>
        <taxon>Salamandridae</taxon>
        <taxon>Pleurodelinae</taxon>
        <taxon>Pleurodeles</taxon>
    </lineage>
</organism>
<proteinExistence type="predicted"/>
<reference evidence="2" key="1">
    <citation type="journal article" date="2022" name="bioRxiv">
        <title>Sequencing and chromosome-scale assembly of the giantPleurodeles waltlgenome.</title>
        <authorList>
            <person name="Brown T."/>
            <person name="Elewa A."/>
            <person name="Iarovenko S."/>
            <person name="Subramanian E."/>
            <person name="Araus A.J."/>
            <person name="Petzold A."/>
            <person name="Susuki M."/>
            <person name="Suzuki K.-i.T."/>
            <person name="Hayashi T."/>
            <person name="Toyoda A."/>
            <person name="Oliveira C."/>
            <person name="Osipova E."/>
            <person name="Leigh N.D."/>
            <person name="Simon A."/>
            <person name="Yun M.H."/>
        </authorList>
    </citation>
    <scope>NUCLEOTIDE SEQUENCE</scope>
    <source>
        <strain evidence="2">20211129_DDA</strain>
        <tissue evidence="2">Liver</tissue>
    </source>
</reference>
<feature type="region of interest" description="Disordered" evidence="1">
    <location>
        <begin position="36"/>
        <end position="70"/>
    </location>
</feature>
<evidence type="ECO:0000256" key="1">
    <source>
        <dbReference type="SAM" id="MobiDB-lite"/>
    </source>
</evidence>
<evidence type="ECO:0000313" key="2">
    <source>
        <dbReference type="EMBL" id="KAJ1122527.1"/>
    </source>
</evidence>
<sequence length="130" mass="13508">MDARYTVPAVQASSTSLGQAAHFYAPIGFGVAELRPSRTPVPSSSPRRLCDHSGPGGPSPCPDWGRRRRAAPPVRRPCIPLTSSASCTPAGPARWCVADHGAPGTLRPELKCPGSIFFSGSVRAVSGALC</sequence>
<protein>
    <submittedName>
        <fullName evidence="2">Uncharacterized protein</fullName>
    </submittedName>
</protein>